<evidence type="ECO:0000313" key="3">
    <source>
        <dbReference type="Proteomes" id="UP000091820"/>
    </source>
</evidence>
<keyword evidence="1" id="KW-0472">Membrane</keyword>
<dbReference type="Proteomes" id="UP000091820">
    <property type="component" value="Unassembled WGS sequence"/>
</dbReference>
<evidence type="ECO:0000313" key="2">
    <source>
        <dbReference type="EnsemblMetazoa" id="GBRI025805-PA"/>
    </source>
</evidence>
<feature type="transmembrane region" description="Helical" evidence="1">
    <location>
        <begin position="6"/>
        <end position="23"/>
    </location>
</feature>
<reference evidence="2" key="2">
    <citation type="submission" date="2020-05" db="UniProtKB">
        <authorList>
            <consortium name="EnsemblMetazoa"/>
        </authorList>
    </citation>
    <scope>IDENTIFICATION</scope>
    <source>
        <strain evidence="2">IAEA</strain>
    </source>
</reference>
<reference evidence="3" key="1">
    <citation type="submission" date="2014-03" db="EMBL/GenBank/DDBJ databases">
        <authorList>
            <person name="Aksoy S."/>
            <person name="Warren W."/>
            <person name="Wilson R.K."/>
        </authorList>
    </citation>
    <scope>NUCLEOTIDE SEQUENCE [LARGE SCALE GENOMIC DNA]</scope>
    <source>
        <strain evidence="3">IAEA</strain>
    </source>
</reference>
<evidence type="ECO:0000256" key="1">
    <source>
        <dbReference type="SAM" id="Phobius"/>
    </source>
</evidence>
<proteinExistence type="predicted"/>
<protein>
    <submittedName>
        <fullName evidence="2">Uncharacterized protein</fullName>
    </submittedName>
</protein>
<dbReference type="EnsemblMetazoa" id="GBRI025805-RA">
    <property type="protein sequence ID" value="GBRI025805-PA"/>
    <property type="gene ID" value="GBRI025805"/>
</dbReference>
<dbReference type="AlphaFoldDB" id="A0A1A9WN72"/>
<organism evidence="2 3">
    <name type="scientific">Glossina brevipalpis</name>
    <dbReference type="NCBI Taxonomy" id="37001"/>
    <lineage>
        <taxon>Eukaryota</taxon>
        <taxon>Metazoa</taxon>
        <taxon>Ecdysozoa</taxon>
        <taxon>Arthropoda</taxon>
        <taxon>Hexapoda</taxon>
        <taxon>Insecta</taxon>
        <taxon>Pterygota</taxon>
        <taxon>Neoptera</taxon>
        <taxon>Endopterygota</taxon>
        <taxon>Diptera</taxon>
        <taxon>Brachycera</taxon>
        <taxon>Muscomorpha</taxon>
        <taxon>Hippoboscoidea</taxon>
        <taxon>Glossinidae</taxon>
        <taxon>Glossina</taxon>
    </lineage>
</organism>
<keyword evidence="1" id="KW-0812">Transmembrane</keyword>
<name>A0A1A9WN72_9MUSC</name>
<sequence length="121" mass="13975">MFGEFFMAYLTMYFTFTFMHFIIKKIKIELTCSPPTVYIGILISIEESRFKGLNNTADNCGHSKRAVTMKILYYCEATVKIAHYSWALIIKVFQTLLQQYGGNRTTAVTDTRPAQLCDYVK</sequence>
<accession>A0A1A9WN72</accession>
<keyword evidence="3" id="KW-1185">Reference proteome</keyword>
<keyword evidence="1" id="KW-1133">Transmembrane helix</keyword>
<dbReference type="VEuPathDB" id="VectorBase:GBRI025805"/>